<name>E5A6C9_LEPMJ</name>
<dbReference type="AlphaFoldDB" id="E5A6C9"/>
<reference evidence="2" key="1">
    <citation type="journal article" date="2011" name="Nat. Commun.">
        <title>Effector diversification within compartments of the Leptosphaeria maculans genome affected by Repeat-Induced Point mutations.</title>
        <authorList>
            <person name="Rouxel T."/>
            <person name="Grandaubert J."/>
            <person name="Hane J.K."/>
            <person name="Hoede C."/>
            <person name="van de Wouw A.P."/>
            <person name="Couloux A."/>
            <person name="Dominguez V."/>
            <person name="Anthouard V."/>
            <person name="Bally P."/>
            <person name="Bourras S."/>
            <person name="Cozijnsen A.J."/>
            <person name="Ciuffetti L.M."/>
            <person name="Degrave A."/>
            <person name="Dilmaghani A."/>
            <person name="Duret L."/>
            <person name="Fudal I."/>
            <person name="Goodwin S.B."/>
            <person name="Gout L."/>
            <person name="Glaser N."/>
            <person name="Linglin J."/>
            <person name="Kema G.H.J."/>
            <person name="Lapalu N."/>
            <person name="Lawrence C.B."/>
            <person name="May K."/>
            <person name="Meyer M."/>
            <person name="Ollivier B."/>
            <person name="Poulain J."/>
            <person name="Schoch C.L."/>
            <person name="Simon A."/>
            <person name="Spatafora J.W."/>
            <person name="Stachowiak A."/>
            <person name="Turgeon B.G."/>
            <person name="Tyler B.M."/>
            <person name="Vincent D."/>
            <person name="Weissenbach J."/>
            <person name="Amselem J."/>
            <person name="Quesneville H."/>
            <person name="Oliver R.P."/>
            <person name="Wincker P."/>
            <person name="Balesdent M.-H."/>
            <person name="Howlett B.J."/>
        </authorList>
    </citation>
    <scope>NUCLEOTIDE SEQUENCE [LARGE SCALE GENOMIC DNA]</scope>
    <source>
        <strain evidence="2">JN3 / isolate v23.1.3 / race Av1-4-5-6-7-8</strain>
    </source>
</reference>
<proteinExistence type="predicted"/>
<sequence>MALFTLDPDGVGAWLRKSFTVYNSAPLWGILTCRTSPLGKVPRHCQSKALINFDNQVPGTACIEASRLGSIPVPSRLLDANNLHPVLEAQHYTAKPGLNTRTLVPPPHQRIHNHVAHRCRSWHRAKRLNAPWGRGIYHYSGLELMA</sequence>
<dbReference type="InParanoid" id="E5A6C9"/>
<evidence type="ECO:0000313" key="2">
    <source>
        <dbReference type="Proteomes" id="UP000002668"/>
    </source>
</evidence>
<organism evidence="1 2">
    <name type="scientific">Leptosphaeria maculans (strain JN3 / isolate v23.1.3 / race Av1-4-5-6-7-8)</name>
    <name type="common">Blackleg fungus</name>
    <name type="synonym">Phoma lingam</name>
    <dbReference type="NCBI Taxonomy" id="985895"/>
    <lineage>
        <taxon>Eukaryota</taxon>
        <taxon>Fungi</taxon>
        <taxon>Dikarya</taxon>
        <taxon>Ascomycota</taxon>
        <taxon>Pezizomycotina</taxon>
        <taxon>Dothideomycetes</taxon>
        <taxon>Pleosporomycetidae</taxon>
        <taxon>Pleosporales</taxon>
        <taxon>Pleosporineae</taxon>
        <taxon>Leptosphaeriaceae</taxon>
        <taxon>Plenodomus</taxon>
        <taxon>Plenodomus lingam/Leptosphaeria maculans species complex</taxon>
    </lineage>
</organism>
<accession>E5A6C9</accession>
<gene>
    <name evidence="1" type="ORF">LEMA_P084130.1</name>
</gene>
<dbReference type="HOGENOM" id="CLU_1777813_0_0_1"/>
<evidence type="ECO:0000313" key="1">
    <source>
        <dbReference type="EMBL" id="CBX99174.1"/>
    </source>
</evidence>
<dbReference type="VEuPathDB" id="FungiDB:LEMA_P084130.1"/>
<protein>
    <submittedName>
        <fullName evidence="1">Uncharacterized protein</fullName>
    </submittedName>
</protein>
<dbReference type="Proteomes" id="UP000002668">
    <property type="component" value="Genome"/>
</dbReference>
<dbReference type="EMBL" id="FP929135">
    <property type="protein sequence ID" value="CBX99174.1"/>
    <property type="molecule type" value="Genomic_DNA"/>
</dbReference>
<keyword evidence="2" id="KW-1185">Reference proteome</keyword>